<evidence type="ECO:0000256" key="1">
    <source>
        <dbReference type="ARBA" id="ARBA00023015"/>
    </source>
</evidence>
<dbReference type="SUPFAM" id="SSF51182">
    <property type="entry name" value="RmlC-like cupins"/>
    <property type="match status" value="1"/>
</dbReference>
<name>A0A8J3YL24_9ACTN</name>
<reference evidence="5" key="1">
    <citation type="submission" date="2021-01" db="EMBL/GenBank/DDBJ databases">
        <title>Whole genome shotgun sequence of Virgisporangium aliadipatigenens NBRC 105644.</title>
        <authorList>
            <person name="Komaki H."/>
            <person name="Tamura T."/>
        </authorList>
    </citation>
    <scope>NUCLEOTIDE SEQUENCE</scope>
    <source>
        <strain evidence="5">NBRC 105644</strain>
    </source>
</reference>
<evidence type="ECO:0000256" key="2">
    <source>
        <dbReference type="ARBA" id="ARBA00023125"/>
    </source>
</evidence>
<gene>
    <name evidence="5" type="ORF">Val02_27320</name>
</gene>
<protein>
    <submittedName>
        <fullName evidence="5">AraC family transcriptional regulator</fullName>
    </submittedName>
</protein>
<proteinExistence type="predicted"/>
<feature type="domain" description="HTH araC/xylS-type" evidence="4">
    <location>
        <begin position="160"/>
        <end position="232"/>
    </location>
</feature>
<dbReference type="AlphaFoldDB" id="A0A8J3YL24"/>
<comment type="caution">
    <text evidence="5">The sequence shown here is derived from an EMBL/GenBank/DDBJ whole genome shotgun (WGS) entry which is preliminary data.</text>
</comment>
<dbReference type="GO" id="GO:0003700">
    <property type="term" value="F:DNA-binding transcription factor activity"/>
    <property type="evidence" value="ECO:0007669"/>
    <property type="project" value="InterPro"/>
</dbReference>
<dbReference type="PANTHER" id="PTHR11019:SF159">
    <property type="entry name" value="TRANSCRIPTIONAL REGULATOR-RELATED"/>
    <property type="match status" value="1"/>
</dbReference>
<dbReference type="SUPFAM" id="SSF46689">
    <property type="entry name" value="Homeodomain-like"/>
    <property type="match status" value="1"/>
</dbReference>
<keyword evidence="2" id="KW-0238">DNA-binding</keyword>
<keyword evidence="3" id="KW-0804">Transcription</keyword>
<dbReference type="InterPro" id="IPR009057">
    <property type="entry name" value="Homeodomain-like_sf"/>
</dbReference>
<dbReference type="PROSITE" id="PS00041">
    <property type="entry name" value="HTH_ARAC_FAMILY_1"/>
    <property type="match status" value="1"/>
</dbReference>
<dbReference type="Gene3D" id="1.10.10.60">
    <property type="entry name" value="Homeodomain-like"/>
    <property type="match status" value="1"/>
</dbReference>
<organism evidence="5 6">
    <name type="scientific">Virgisporangium aliadipatigenens</name>
    <dbReference type="NCBI Taxonomy" id="741659"/>
    <lineage>
        <taxon>Bacteria</taxon>
        <taxon>Bacillati</taxon>
        <taxon>Actinomycetota</taxon>
        <taxon>Actinomycetes</taxon>
        <taxon>Micromonosporales</taxon>
        <taxon>Micromonosporaceae</taxon>
        <taxon>Virgisporangium</taxon>
    </lineage>
</organism>
<evidence type="ECO:0000259" key="4">
    <source>
        <dbReference type="PROSITE" id="PS01124"/>
    </source>
</evidence>
<dbReference type="InterPro" id="IPR018060">
    <property type="entry name" value="HTH_AraC"/>
</dbReference>
<keyword evidence="6" id="KW-1185">Reference proteome</keyword>
<dbReference type="PANTHER" id="PTHR11019">
    <property type="entry name" value="HTH-TYPE TRANSCRIPTIONAL REGULATOR NIMR"/>
    <property type="match status" value="1"/>
</dbReference>
<evidence type="ECO:0000313" key="6">
    <source>
        <dbReference type="Proteomes" id="UP000619260"/>
    </source>
</evidence>
<accession>A0A8J3YL24</accession>
<dbReference type="GO" id="GO:0043565">
    <property type="term" value="F:sequence-specific DNA binding"/>
    <property type="evidence" value="ECO:0007669"/>
    <property type="project" value="InterPro"/>
</dbReference>
<dbReference type="InterPro" id="IPR011051">
    <property type="entry name" value="RmlC_Cupin_sf"/>
</dbReference>
<sequence>MRGYAVTHPRGLDALPPADGWDQLVYATAGVMTVHTDVGTWVVPPDRAVWVPDGTSRRITLTGPTRIRTLYYRAGAAPGSRCRAIAVSPLLRELIAHTVPRCPLWHTDPHHERLAGLVLDLLADAPEIPLRLPLPADPRARAVAAAIAREPASDPAASALSRRSLERIFRAETGLTLGQYRERARLLAALPRLAAGEPVARVAADVGYATPSAFGVMFKRVLGTSPARYFSGR</sequence>
<dbReference type="CDD" id="cd06124">
    <property type="entry name" value="cupin_NimR-like_N"/>
    <property type="match status" value="1"/>
</dbReference>
<dbReference type="Proteomes" id="UP000619260">
    <property type="component" value="Unassembled WGS sequence"/>
</dbReference>
<dbReference type="PROSITE" id="PS01124">
    <property type="entry name" value="HTH_ARAC_FAMILY_2"/>
    <property type="match status" value="1"/>
</dbReference>
<evidence type="ECO:0000256" key="3">
    <source>
        <dbReference type="ARBA" id="ARBA00023163"/>
    </source>
</evidence>
<dbReference type="Pfam" id="PF12833">
    <property type="entry name" value="HTH_18"/>
    <property type="match status" value="1"/>
</dbReference>
<dbReference type="InterPro" id="IPR018062">
    <property type="entry name" value="HTH_AraC-typ_CS"/>
</dbReference>
<dbReference type="EMBL" id="BOPF01000008">
    <property type="protein sequence ID" value="GIJ45846.1"/>
    <property type="molecule type" value="Genomic_DNA"/>
</dbReference>
<dbReference type="SMART" id="SM00342">
    <property type="entry name" value="HTH_ARAC"/>
    <property type="match status" value="1"/>
</dbReference>
<keyword evidence="1" id="KW-0805">Transcription regulation</keyword>
<evidence type="ECO:0000313" key="5">
    <source>
        <dbReference type="EMBL" id="GIJ45846.1"/>
    </source>
</evidence>